<evidence type="ECO:0008006" key="3">
    <source>
        <dbReference type="Google" id="ProtNLM"/>
    </source>
</evidence>
<sequence>MSLVSRDKLSSFTTKEKMQYILGKVREGDIVILEEGLDPEEETKLIQSTMTEIDNEEFSGIEIESYPSEESRDSLFKKILGIGKNKKRNRLTVVGPADKLRTVKKKKDIIEALVRIKD</sequence>
<dbReference type="InParanoid" id="A0A1Q6DUZ1"/>
<dbReference type="PIRSF" id="PIRSF004977">
    <property type="entry name" value="UCP004977"/>
    <property type="match status" value="1"/>
</dbReference>
<reference evidence="1" key="1">
    <citation type="submission" date="2016-12" db="EMBL/GenBank/DDBJ databases">
        <title>Discovery of methanogenic haloarchaea.</title>
        <authorList>
            <person name="Sorokin D.Y."/>
            <person name="Makarova K.S."/>
            <person name="Abbas B."/>
            <person name="Ferrer M."/>
            <person name="Golyshin P.N."/>
        </authorList>
    </citation>
    <scope>NUCLEOTIDE SEQUENCE [LARGE SCALE GENOMIC DNA]</scope>
    <source>
        <strain evidence="1">HMET1</strain>
    </source>
</reference>
<dbReference type="EMBL" id="MSDW01000001">
    <property type="protein sequence ID" value="OKY78200.1"/>
    <property type="molecule type" value="Genomic_DNA"/>
</dbReference>
<evidence type="ECO:0000313" key="2">
    <source>
        <dbReference type="Proteomes" id="UP000185744"/>
    </source>
</evidence>
<organism evidence="1 2">
    <name type="scientific">Methanohalarchaeum thermophilum</name>
    <dbReference type="NCBI Taxonomy" id="1903181"/>
    <lineage>
        <taxon>Archaea</taxon>
        <taxon>Methanobacteriati</taxon>
        <taxon>Methanobacteriota</taxon>
        <taxon>Methanonatronarchaeia</taxon>
        <taxon>Methanonatronarchaeales</taxon>
        <taxon>Methanonatronarchaeaceae</taxon>
        <taxon>Candidatus Methanohalarchaeum</taxon>
    </lineage>
</organism>
<gene>
    <name evidence="1" type="ORF">BTN85_0686</name>
</gene>
<dbReference type="InterPro" id="IPR012017">
    <property type="entry name" value="OapB-like"/>
</dbReference>
<dbReference type="Pfam" id="PF09846">
    <property type="entry name" value="OapB"/>
    <property type="match status" value="1"/>
</dbReference>
<name>A0A1Q6DUZ1_METT1</name>
<protein>
    <recommendedName>
        <fullName evidence="3">DUF2073 domain-containing protein</fullName>
    </recommendedName>
</protein>
<proteinExistence type="predicted"/>
<dbReference type="AlphaFoldDB" id="A0A1Q6DUZ1"/>
<evidence type="ECO:0000313" key="1">
    <source>
        <dbReference type="EMBL" id="OKY78200.1"/>
    </source>
</evidence>
<keyword evidence="2" id="KW-1185">Reference proteome</keyword>
<comment type="caution">
    <text evidence="1">The sequence shown here is derived from an EMBL/GenBank/DDBJ whole genome shotgun (WGS) entry which is preliminary data.</text>
</comment>
<accession>A0A1Q6DUZ1</accession>
<dbReference type="Proteomes" id="UP000185744">
    <property type="component" value="Unassembled WGS sequence"/>
</dbReference>
<dbReference type="STRING" id="1903181.BTN85_0686"/>